<name>A0ABC8T616_9AQUA</name>
<evidence type="ECO:0000313" key="1">
    <source>
        <dbReference type="EMBL" id="CAK9162492.1"/>
    </source>
</evidence>
<comment type="caution">
    <text evidence="1">The sequence shown here is derived from an EMBL/GenBank/DDBJ whole genome shotgun (WGS) entry which is preliminary data.</text>
</comment>
<proteinExistence type="predicted"/>
<evidence type="ECO:0000313" key="2">
    <source>
        <dbReference type="Proteomes" id="UP001642360"/>
    </source>
</evidence>
<accession>A0ABC8T616</accession>
<dbReference type="Gene3D" id="1.20.120.1240">
    <property type="entry name" value="Dynamin, middle domain"/>
    <property type="match status" value="1"/>
</dbReference>
<sequence length="205" mass="23257">MTEMEGRICSLHGVQEICFKLPDIRCPPRADTIVVEDDTVVTLQFGSSSISDPEEETVVGFDEMTMRIVGQLILRGAGSGSDEMPGEIVDRLIREGERWKSDHLQLQWKEWMTKLHDLQLRHVPISSLATWWNWIYGVFGNELPAALKDLPLDHHLSSNNVRKDVADADGYHPRLIDPEPGYRRLINGFLGFFKSPKVSVDTAIF</sequence>
<dbReference type="EMBL" id="CAUOFW020003879">
    <property type="protein sequence ID" value="CAK9162492.1"/>
    <property type="molecule type" value="Genomic_DNA"/>
</dbReference>
<reference evidence="1 2" key="1">
    <citation type="submission" date="2024-02" db="EMBL/GenBank/DDBJ databases">
        <authorList>
            <person name="Vignale AGUSTIN F."/>
            <person name="Sosa J E."/>
            <person name="Modenutti C."/>
        </authorList>
    </citation>
    <scope>NUCLEOTIDE SEQUENCE [LARGE SCALE GENOMIC DNA]</scope>
</reference>
<evidence type="ECO:0008006" key="3">
    <source>
        <dbReference type="Google" id="ProtNLM"/>
    </source>
</evidence>
<dbReference type="AlphaFoldDB" id="A0ABC8T616"/>
<keyword evidence="2" id="KW-1185">Reference proteome</keyword>
<gene>
    <name evidence="1" type="ORF">ILEXP_LOCUS31362</name>
</gene>
<protein>
    <recommendedName>
        <fullName evidence="3">Aminotransferase-like plant mobile domain-containing protein</fullName>
    </recommendedName>
</protein>
<dbReference type="Proteomes" id="UP001642360">
    <property type="component" value="Unassembled WGS sequence"/>
</dbReference>
<organism evidence="1 2">
    <name type="scientific">Ilex paraguariensis</name>
    <name type="common">yerba mate</name>
    <dbReference type="NCBI Taxonomy" id="185542"/>
    <lineage>
        <taxon>Eukaryota</taxon>
        <taxon>Viridiplantae</taxon>
        <taxon>Streptophyta</taxon>
        <taxon>Embryophyta</taxon>
        <taxon>Tracheophyta</taxon>
        <taxon>Spermatophyta</taxon>
        <taxon>Magnoliopsida</taxon>
        <taxon>eudicotyledons</taxon>
        <taxon>Gunneridae</taxon>
        <taxon>Pentapetalae</taxon>
        <taxon>asterids</taxon>
        <taxon>campanulids</taxon>
        <taxon>Aquifoliales</taxon>
        <taxon>Aquifoliaceae</taxon>
        <taxon>Ilex</taxon>
    </lineage>
</organism>